<accession>A0ABQ8E9N9</accession>
<evidence type="ECO:0000313" key="1">
    <source>
        <dbReference type="EMBL" id="KAH0938148.1"/>
    </source>
</evidence>
<dbReference type="PANTHER" id="PTHR33130:SF31">
    <property type="entry name" value="(RAPE) HYPOTHETICAL PROTEIN"/>
    <property type="match status" value="1"/>
</dbReference>
<name>A0ABQ8E9N9_BRANA</name>
<dbReference type="PANTHER" id="PTHR33130">
    <property type="entry name" value="PUTATIVE (DUF1639)-RELATED"/>
    <property type="match status" value="1"/>
</dbReference>
<keyword evidence="2" id="KW-1185">Reference proteome</keyword>
<gene>
    <name evidence="1" type="ORF">HID58_005609</name>
</gene>
<evidence type="ECO:0000313" key="2">
    <source>
        <dbReference type="Proteomes" id="UP000824890"/>
    </source>
</evidence>
<organism evidence="1 2">
    <name type="scientific">Brassica napus</name>
    <name type="common">Rape</name>
    <dbReference type="NCBI Taxonomy" id="3708"/>
    <lineage>
        <taxon>Eukaryota</taxon>
        <taxon>Viridiplantae</taxon>
        <taxon>Streptophyta</taxon>
        <taxon>Embryophyta</taxon>
        <taxon>Tracheophyta</taxon>
        <taxon>Spermatophyta</taxon>
        <taxon>Magnoliopsida</taxon>
        <taxon>eudicotyledons</taxon>
        <taxon>Gunneridae</taxon>
        <taxon>Pentapetalae</taxon>
        <taxon>rosids</taxon>
        <taxon>malvids</taxon>
        <taxon>Brassicales</taxon>
        <taxon>Brassicaceae</taxon>
        <taxon>Brassiceae</taxon>
        <taxon>Brassica</taxon>
    </lineage>
</organism>
<comment type="caution">
    <text evidence="1">The sequence shown here is derived from an EMBL/GenBank/DDBJ whole genome shotgun (WGS) entry which is preliminary data.</text>
</comment>
<dbReference type="Pfam" id="PF07797">
    <property type="entry name" value="DUF1639"/>
    <property type="match status" value="1"/>
</dbReference>
<dbReference type="InterPro" id="IPR012438">
    <property type="entry name" value="DUF1639"/>
</dbReference>
<dbReference type="EMBL" id="JAGKQM010000002">
    <property type="protein sequence ID" value="KAH0938148.1"/>
    <property type="molecule type" value="Genomic_DNA"/>
</dbReference>
<sequence>MTTIQNQIESKEFEIFRSMVFCGEGGDYMATMGREGPKTLHNFTLPDLKWGVQRSLRCMKLQSTGGSTSLDLRLRRRPSPSQFNGGVDDRNRRLWRSAGEEGIEEFGEKMKESIFREQVVDYEEEEGKREREREASPPWNLRKRRAACKAPVAESVNCDEEAKFMSTLTKKEMEDDYMTMMGHRPPRRPKKRLRTLQKQIDVNSKYPIFFLLLHRFSFSNSDFVLLLLHPAFYFTQVTEDIYQVPDAAETRKFLSNADVLSIRELCGWFLVKFQHPTIGDWLWFLVASRDGIVRQTRDKSGLRRYGVFDFTSGWYRAADLDIINIFRSLLIAILKDCCIGFSYAYEKDADVLL</sequence>
<reference evidence="1 2" key="1">
    <citation type="submission" date="2021-05" db="EMBL/GenBank/DDBJ databases">
        <title>Genome Assembly of Synthetic Allotetraploid Brassica napus Reveals Homoeologous Exchanges between Subgenomes.</title>
        <authorList>
            <person name="Davis J.T."/>
        </authorList>
    </citation>
    <scope>NUCLEOTIDE SEQUENCE [LARGE SCALE GENOMIC DNA]</scope>
    <source>
        <strain evidence="2">cv. Da-Ae</strain>
        <tissue evidence="1">Seedling</tissue>
    </source>
</reference>
<proteinExistence type="predicted"/>
<dbReference type="Proteomes" id="UP000824890">
    <property type="component" value="Unassembled WGS sequence"/>
</dbReference>
<protein>
    <submittedName>
        <fullName evidence="1">Uncharacterized protein</fullName>
    </submittedName>
</protein>